<evidence type="ECO:0000256" key="1">
    <source>
        <dbReference type="SAM" id="Phobius"/>
    </source>
</evidence>
<dbReference type="AlphaFoldDB" id="A0A518EWU9"/>
<evidence type="ECO:0000313" key="3">
    <source>
        <dbReference type="Proteomes" id="UP000320390"/>
    </source>
</evidence>
<gene>
    <name evidence="2" type="ORF">Poly30_40890</name>
</gene>
<dbReference type="Proteomes" id="UP000320390">
    <property type="component" value="Chromosome"/>
</dbReference>
<keyword evidence="3" id="KW-1185">Reference proteome</keyword>
<sequence length="389" mass="41880">MSGLLYLAWRHARAHGARTALLILCIALALWVPLTAGVLARRYNTDLRARANSTPLLIGAPGNRYDLTLAALYFRPSERIETISYRALDELQAENRATCIPLHQRFTARGFPVVATSIEYAEFRDLRLAEGSDPLRIGACTLGATVAEDLGLKSGDFLYSDPTELYDIARPPALKMRISGVYAKTGGPDDGAVFCDVRTAWVLEGIAHGHVEAEEIDEALVLSRTDDSVSVSGALIEYAEVTEANEASFHYHGDTSLLPLTAVLAVPRSTKDATLLKSGVNARMPLQAVTPSAVIDDLLGVVFRVKAFFDLVGLFLVVTTAALVGLVFLLSSRLRTAEMRTLDRIGAPRSAARTLIALEVVGTLVVAACLSVSATALTLRFLPDLVASF</sequence>
<keyword evidence="1" id="KW-1133">Transmembrane helix</keyword>
<name>A0A518EWU9_9BACT</name>
<feature type="transmembrane region" description="Helical" evidence="1">
    <location>
        <begin position="307"/>
        <end position="330"/>
    </location>
</feature>
<protein>
    <recommendedName>
        <fullName evidence="4">MacB-like periplasmic core domain-containing protein</fullName>
    </recommendedName>
</protein>
<organism evidence="2 3">
    <name type="scientific">Saltatorellus ferox</name>
    <dbReference type="NCBI Taxonomy" id="2528018"/>
    <lineage>
        <taxon>Bacteria</taxon>
        <taxon>Pseudomonadati</taxon>
        <taxon>Planctomycetota</taxon>
        <taxon>Planctomycetia</taxon>
        <taxon>Planctomycetia incertae sedis</taxon>
        <taxon>Saltatorellus</taxon>
    </lineage>
</organism>
<proteinExistence type="predicted"/>
<dbReference type="PANTHER" id="PTHR43738">
    <property type="entry name" value="ABC TRANSPORTER, MEMBRANE PROTEIN"/>
    <property type="match status" value="1"/>
</dbReference>
<dbReference type="PANTHER" id="PTHR43738:SF2">
    <property type="entry name" value="ABC TRANSPORTER PERMEASE"/>
    <property type="match status" value="1"/>
</dbReference>
<keyword evidence="1" id="KW-0472">Membrane</keyword>
<dbReference type="RefSeq" id="WP_145201387.1">
    <property type="nucleotide sequence ID" value="NZ_CP036434.1"/>
</dbReference>
<feature type="transmembrane region" description="Helical" evidence="1">
    <location>
        <begin position="351"/>
        <end position="379"/>
    </location>
</feature>
<evidence type="ECO:0000313" key="2">
    <source>
        <dbReference type="EMBL" id="QDV08541.1"/>
    </source>
</evidence>
<keyword evidence="1" id="KW-0812">Transmembrane</keyword>
<reference evidence="2 3" key="1">
    <citation type="submission" date="2019-02" db="EMBL/GenBank/DDBJ databases">
        <title>Deep-cultivation of Planctomycetes and their phenomic and genomic characterization uncovers novel biology.</title>
        <authorList>
            <person name="Wiegand S."/>
            <person name="Jogler M."/>
            <person name="Boedeker C."/>
            <person name="Pinto D."/>
            <person name="Vollmers J."/>
            <person name="Rivas-Marin E."/>
            <person name="Kohn T."/>
            <person name="Peeters S.H."/>
            <person name="Heuer A."/>
            <person name="Rast P."/>
            <person name="Oberbeckmann S."/>
            <person name="Bunk B."/>
            <person name="Jeske O."/>
            <person name="Meyerdierks A."/>
            <person name="Storesund J.E."/>
            <person name="Kallscheuer N."/>
            <person name="Luecker S."/>
            <person name="Lage O.M."/>
            <person name="Pohl T."/>
            <person name="Merkel B.J."/>
            <person name="Hornburger P."/>
            <person name="Mueller R.-W."/>
            <person name="Bruemmer F."/>
            <person name="Labrenz M."/>
            <person name="Spormann A.M."/>
            <person name="Op den Camp H."/>
            <person name="Overmann J."/>
            <person name="Amann R."/>
            <person name="Jetten M.S.M."/>
            <person name="Mascher T."/>
            <person name="Medema M.H."/>
            <person name="Devos D.P."/>
            <person name="Kaster A.-K."/>
            <person name="Ovreas L."/>
            <person name="Rohde M."/>
            <person name="Galperin M.Y."/>
            <person name="Jogler C."/>
        </authorList>
    </citation>
    <scope>NUCLEOTIDE SEQUENCE [LARGE SCALE GENOMIC DNA]</scope>
    <source>
        <strain evidence="2 3">Poly30</strain>
    </source>
</reference>
<dbReference type="InterPro" id="IPR051125">
    <property type="entry name" value="ABC-4/HrtB_transporter"/>
</dbReference>
<accession>A0A518EWU9</accession>
<dbReference type="OrthoDB" id="9784014at2"/>
<evidence type="ECO:0008006" key="4">
    <source>
        <dbReference type="Google" id="ProtNLM"/>
    </source>
</evidence>
<dbReference type="EMBL" id="CP036434">
    <property type="protein sequence ID" value="QDV08541.1"/>
    <property type="molecule type" value="Genomic_DNA"/>
</dbReference>